<dbReference type="Pfam" id="PF13517">
    <property type="entry name" value="FG-GAP_3"/>
    <property type="match status" value="4"/>
</dbReference>
<dbReference type="Gene3D" id="2.130.10.130">
    <property type="entry name" value="Integrin alpha, N-terminal"/>
    <property type="match status" value="2"/>
</dbReference>
<dbReference type="InterPro" id="IPR028994">
    <property type="entry name" value="Integrin_alpha_N"/>
</dbReference>
<dbReference type="SUPFAM" id="SSF69318">
    <property type="entry name" value="Integrin alpha N-terminal domain"/>
    <property type="match status" value="2"/>
</dbReference>
<dbReference type="AlphaFoldDB" id="A0A7Y9IC08"/>
<keyword evidence="4" id="KW-1185">Reference proteome</keyword>
<protein>
    <recommendedName>
        <fullName evidence="5">Repeat domain-containing protein</fullName>
    </recommendedName>
</protein>
<reference evidence="3 4" key="1">
    <citation type="submission" date="2020-07" db="EMBL/GenBank/DDBJ databases">
        <title>Sequencing the genomes of 1000 actinobacteria strains.</title>
        <authorList>
            <person name="Klenk H.-P."/>
        </authorList>
    </citation>
    <scope>NUCLEOTIDE SEQUENCE [LARGE SCALE GENOMIC DNA]</scope>
    <source>
        <strain evidence="3 4">DSM 22083</strain>
    </source>
</reference>
<dbReference type="RefSeq" id="WP_179755611.1">
    <property type="nucleotide sequence ID" value="NZ_JACCBU010000001.1"/>
</dbReference>
<dbReference type="InterPro" id="IPR013517">
    <property type="entry name" value="FG-GAP"/>
</dbReference>
<sequence length="580" mass="61260">MITTIRRRLIITALAVLLALPLLVAVAAEPAAAGQRQAKLILARDQPDRADRARAATLAAGPTDVTGDGLADAVVRDPGAERGTLRLYAHTGATAENPWPAAETLGGEWGFADPLLLGDVTGDDHPDLITRDPAGALSIFPWTGTEPNPWPDKIAAGTGWSRYNTLLLGDVTGDGRPDLLGRDPGAASGTLWIIRHDGSRQPYGSTPVWAGTGWNLADAMLLGDVNGDDFPDIVVRDGAGALWIYPHNRSTTQNPYTSRIAAGTGWPVGQPLLLADATGDGRPDLIAQTDDRLAIHPHRGAASGDVWGGTAIEAGTGWDFANTMITGDVTGDGRPDLLARVHRGDLWVYPNDGETPWSQRFSAGDRWTYVDQLLLGDVTGDGKPDLVARDPKAANGTLWLYPGTGATDSDPWTAPRTFAGTGWNLATALALGDLTGDGRPDVLLRDRGGELWVYPHSGLTGPGNPWTVPRRWVGSGWNTARELRLADVDGDGRADLIDLERDGSLWVYPTGGTAPIKIAGDWSDVATFAIGAVDATGRPSLVTITTAGDVITYAHSGAIDPWPTGRVVASDWTFATALLL</sequence>
<dbReference type="Proteomes" id="UP000569914">
    <property type="component" value="Unassembled WGS sequence"/>
</dbReference>
<gene>
    <name evidence="3" type="ORF">BKA15_005150</name>
</gene>
<proteinExistence type="predicted"/>
<dbReference type="EMBL" id="JACCBU010000001">
    <property type="protein sequence ID" value="NYE73821.1"/>
    <property type="molecule type" value="Genomic_DNA"/>
</dbReference>
<dbReference type="PANTHER" id="PTHR44103:SF1">
    <property type="entry name" value="PROPROTEIN CONVERTASE P"/>
    <property type="match status" value="1"/>
</dbReference>
<feature type="chain" id="PRO_5031258875" description="Repeat domain-containing protein" evidence="2">
    <location>
        <begin position="28"/>
        <end position="580"/>
    </location>
</feature>
<evidence type="ECO:0000256" key="1">
    <source>
        <dbReference type="ARBA" id="ARBA00022729"/>
    </source>
</evidence>
<evidence type="ECO:0000313" key="3">
    <source>
        <dbReference type="EMBL" id="NYE73821.1"/>
    </source>
</evidence>
<accession>A0A7Y9IC08</accession>
<dbReference type="PANTHER" id="PTHR44103">
    <property type="entry name" value="PROPROTEIN CONVERTASE P"/>
    <property type="match status" value="1"/>
</dbReference>
<keyword evidence="1 2" id="KW-0732">Signal</keyword>
<comment type="caution">
    <text evidence="3">The sequence shown here is derived from an EMBL/GenBank/DDBJ whole genome shotgun (WGS) entry which is preliminary data.</text>
</comment>
<feature type="signal peptide" evidence="2">
    <location>
        <begin position="1"/>
        <end position="27"/>
    </location>
</feature>
<organism evidence="3 4">
    <name type="scientific">Microlunatus parietis</name>
    <dbReference type="NCBI Taxonomy" id="682979"/>
    <lineage>
        <taxon>Bacteria</taxon>
        <taxon>Bacillati</taxon>
        <taxon>Actinomycetota</taxon>
        <taxon>Actinomycetes</taxon>
        <taxon>Propionibacteriales</taxon>
        <taxon>Propionibacteriaceae</taxon>
        <taxon>Microlunatus</taxon>
    </lineage>
</organism>
<evidence type="ECO:0008006" key="5">
    <source>
        <dbReference type="Google" id="ProtNLM"/>
    </source>
</evidence>
<name>A0A7Y9IC08_9ACTN</name>
<evidence type="ECO:0000256" key="2">
    <source>
        <dbReference type="SAM" id="SignalP"/>
    </source>
</evidence>
<evidence type="ECO:0000313" key="4">
    <source>
        <dbReference type="Proteomes" id="UP000569914"/>
    </source>
</evidence>